<dbReference type="InterPro" id="IPR050171">
    <property type="entry name" value="MFS_Transporters"/>
</dbReference>
<comment type="subcellular location">
    <subcellularLocation>
        <location evidence="1">Cell membrane</location>
        <topology evidence="1">Multi-pass membrane protein</topology>
    </subcellularLocation>
</comment>
<keyword evidence="6 7" id="KW-0472">Membrane</keyword>
<reference evidence="10" key="1">
    <citation type="journal article" date="2019" name="Int. J. Syst. Evol. Microbiol.">
        <title>The Global Catalogue of Microorganisms (GCM) 10K type strain sequencing project: providing services to taxonomists for standard genome sequencing and annotation.</title>
        <authorList>
            <consortium name="The Broad Institute Genomics Platform"/>
            <consortium name="The Broad Institute Genome Sequencing Center for Infectious Disease"/>
            <person name="Wu L."/>
            <person name="Ma J."/>
        </authorList>
    </citation>
    <scope>NUCLEOTIDE SEQUENCE [LARGE SCALE GENOMIC DNA]</scope>
    <source>
        <strain evidence="10">KCTC 23984</strain>
    </source>
</reference>
<feature type="transmembrane region" description="Helical" evidence="7">
    <location>
        <begin position="372"/>
        <end position="397"/>
    </location>
</feature>
<dbReference type="PANTHER" id="PTHR23517:SF2">
    <property type="entry name" value="MULTIDRUG RESISTANCE PROTEIN MDTH"/>
    <property type="match status" value="1"/>
</dbReference>
<accession>A0ABW6BUL4</accession>
<proteinExistence type="predicted"/>
<feature type="transmembrane region" description="Helical" evidence="7">
    <location>
        <begin position="148"/>
        <end position="167"/>
    </location>
</feature>
<evidence type="ECO:0000256" key="6">
    <source>
        <dbReference type="ARBA" id="ARBA00023136"/>
    </source>
</evidence>
<sequence>MKTLLKTLRNAYSGFSEPAWMLALMVIINRSGAMVMPFLAVYLTEVLHFNLSQAGFILSMYGLGSVCASFVGGWLTDRFGHFSIQFISQVAGGCLFFLILQLQQFEFVAAGVFILSLVNDTLRPANAAAVAQYATAENLTRAFSLNRMSVNLGFIVGTAIGGVLAAVSYKWLFMANGIMGIVAGLFFFWYFLGRQDEQPAQKQVEEQPLPAASGSPLRDLPFVVFVLLCCCFATIFYQLFSTLPLYYKQAYQLSEERIGLLMSFNGVVVLLVEMVLIYLLNKIMKRSVLIVAGVLLLGFSFVLFNMVHHLSVLLIAMLLFSLSEILAMPFMSAITAERSGACNRGAYMGLFTVAYTAPLVIAPYLGTTIASIYGFATLWWATGGLAVVTAGGLYVVVQQMEKQRPGRQTVLPDADEALIVV</sequence>
<keyword evidence="2" id="KW-0813">Transport</keyword>
<feature type="domain" description="Major facilitator superfamily (MFS) profile" evidence="8">
    <location>
        <begin position="18"/>
        <end position="401"/>
    </location>
</feature>
<feature type="transmembrane region" description="Helical" evidence="7">
    <location>
        <begin position="20"/>
        <end position="43"/>
    </location>
</feature>
<feature type="transmembrane region" description="Helical" evidence="7">
    <location>
        <begin position="173"/>
        <end position="192"/>
    </location>
</feature>
<dbReference type="PROSITE" id="PS50850">
    <property type="entry name" value="MFS"/>
    <property type="match status" value="1"/>
</dbReference>
<dbReference type="Gene3D" id="1.20.1250.20">
    <property type="entry name" value="MFS general substrate transporter like domains"/>
    <property type="match status" value="2"/>
</dbReference>
<dbReference type="SUPFAM" id="SSF103473">
    <property type="entry name" value="MFS general substrate transporter"/>
    <property type="match status" value="1"/>
</dbReference>
<dbReference type="RefSeq" id="WP_377484174.1">
    <property type="nucleotide sequence ID" value="NZ_JBHUOX010000006.1"/>
</dbReference>
<evidence type="ECO:0000256" key="5">
    <source>
        <dbReference type="ARBA" id="ARBA00022989"/>
    </source>
</evidence>
<gene>
    <name evidence="9" type="ORF">ACFS7Z_10470</name>
</gene>
<feature type="transmembrane region" description="Helical" evidence="7">
    <location>
        <begin position="55"/>
        <end position="76"/>
    </location>
</feature>
<comment type="caution">
    <text evidence="9">The sequence shown here is derived from an EMBL/GenBank/DDBJ whole genome shotgun (WGS) entry which is preliminary data.</text>
</comment>
<evidence type="ECO:0000313" key="10">
    <source>
        <dbReference type="Proteomes" id="UP001597641"/>
    </source>
</evidence>
<dbReference type="InterPro" id="IPR020846">
    <property type="entry name" value="MFS_dom"/>
</dbReference>
<feature type="transmembrane region" description="Helical" evidence="7">
    <location>
        <begin position="313"/>
        <end position="334"/>
    </location>
</feature>
<keyword evidence="5 7" id="KW-1133">Transmembrane helix</keyword>
<evidence type="ECO:0000256" key="1">
    <source>
        <dbReference type="ARBA" id="ARBA00004651"/>
    </source>
</evidence>
<feature type="transmembrane region" description="Helical" evidence="7">
    <location>
        <begin position="346"/>
        <end position="366"/>
    </location>
</feature>
<dbReference type="EMBL" id="JBHUOX010000006">
    <property type="protein sequence ID" value="MFD3000786.1"/>
    <property type="molecule type" value="Genomic_DNA"/>
</dbReference>
<keyword evidence="3" id="KW-1003">Cell membrane</keyword>
<dbReference type="InterPro" id="IPR036259">
    <property type="entry name" value="MFS_trans_sf"/>
</dbReference>
<keyword evidence="4 7" id="KW-0812">Transmembrane</keyword>
<dbReference type="PANTHER" id="PTHR23517">
    <property type="entry name" value="RESISTANCE PROTEIN MDTM, PUTATIVE-RELATED-RELATED"/>
    <property type="match status" value="1"/>
</dbReference>
<dbReference type="Pfam" id="PF07690">
    <property type="entry name" value="MFS_1"/>
    <property type="match status" value="1"/>
</dbReference>
<organism evidence="9 10">
    <name type="scientific">Pontibacter toksunensis</name>
    <dbReference type="NCBI Taxonomy" id="1332631"/>
    <lineage>
        <taxon>Bacteria</taxon>
        <taxon>Pseudomonadati</taxon>
        <taxon>Bacteroidota</taxon>
        <taxon>Cytophagia</taxon>
        <taxon>Cytophagales</taxon>
        <taxon>Hymenobacteraceae</taxon>
        <taxon>Pontibacter</taxon>
    </lineage>
</organism>
<evidence type="ECO:0000256" key="3">
    <source>
        <dbReference type="ARBA" id="ARBA00022475"/>
    </source>
</evidence>
<evidence type="ECO:0000259" key="8">
    <source>
        <dbReference type="PROSITE" id="PS50850"/>
    </source>
</evidence>
<dbReference type="InterPro" id="IPR011701">
    <property type="entry name" value="MFS"/>
</dbReference>
<dbReference type="Proteomes" id="UP001597641">
    <property type="component" value="Unassembled WGS sequence"/>
</dbReference>
<evidence type="ECO:0000256" key="7">
    <source>
        <dbReference type="SAM" id="Phobius"/>
    </source>
</evidence>
<name>A0ABW6BUL4_9BACT</name>
<feature type="transmembrane region" description="Helical" evidence="7">
    <location>
        <begin position="220"/>
        <end position="240"/>
    </location>
</feature>
<keyword evidence="10" id="KW-1185">Reference proteome</keyword>
<protein>
    <submittedName>
        <fullName evidence="9">MFS transporter</fullName>
    </submittedName>
</protein>
<evidence type="ECO:0000256" key="2">
    <source>
        <dbReference type="ARBA" id="ARBA00022448"/>
    </source>
</evidence>
<evidence type="ECO:0000313" key="9">
    <source>
        <dbReference type="EMBL" id="MFD3000786.1"/>
    </source>
</evidence>
<feature type="transmembrane region" description="Helical" evidence="7">
    <location>
        <begin position="287"/>
        <end position="307"/>
    </location>
</feature>
<evidence type="ECO:0000256" key="4">
    <source>
        <dbReference type="ARBA" id="ARBA00022692"/>
    </source>
</evidence>
<feature type="transmembrane region" description="Helical" evidence="7">
    <location>
        <begin position="260"/>
        <end position="280"/>
    </location>
</feature>